<accession>W9S5Z8</accession>
<evidence type="ECO:0000256" key="1">
    <source>
        <dbReference type="SAM" id="MobiDB-lite"/>
    </source>
</evidence>
<evidence type="ECO:0000313" key="2">
    <source>
        <dbReference type="EMBL" id="EXC16979.1"/>
    </source>
</evidence>
<gene>
    <name evidence="2" type="ORF">L484_021636</name>
</gene>
<organism evidence="2 3">
    <name type="scientific">Morus notabilis</name>
    <dbReference type="NCBI Taxonomy" id="981085"/>
    <lineage>
        <taxon>Eukaryota</taxon>
        <taxon>Viridiplantae</taxon>
        <taxon>Streptophyta</taxon>
        <taxon>Embryophyta</taxon>
        <taxon>Tracheophyta</taxon>
        <taxon>Spermatophyta</taxon>
        <taxon>Magnoliopsida</taxon>
        <taxon>eudicotyledons</taxon>
        <taxon>Gunneridae</taxon>
        <taxon>Pentapetalae</taxon>
        <taxon>rosids</taxon>
        <taxon>fabids</taxon>
        <taxon>Rosales</taxon>
        <taxon>Moraceae</taxon>
        <taxon>Moreae</taxon>
        <taxon>Morus</taxon>
    </lineage>
</organism>
<name>W9S5Z8_9ROSA</name>
<protein>
    <submittedName>
        <fullName evidence="2">Uncharacterized protein</fullName>
    </submittedName>
</protein>
<dbReference type="Proteomes" id="UP000030645">
    <property type="component" value="Unassembled WGS sequence"/>
</dbReference>
<sequence>MEKSHRVPRYPNAKLEKHIRRPQNPHPKQILTARSSHPTVGIVYQRLPNLPHAPLSRRPNSSSQKLPHCGIPPAEGNKKT</sequence>
<feature type="region of interest" description="Disordered" evidence="1">
    <location>
        <begin position="50"/>
        <end position="80"/>
    </location>
</feature>
<feature type="region of interest" description="Disordered" evidence="1">
    <location>
        <begin position="1"/>
        <end position="31"/>
    </location>
</feature>
<keyword evidence="3" id="KW-1185">Reference proteome</keyword>
<dbReference type="EMBL" id="KE345804">
    <property type="protein sequence ID" value="EXC16979.1"/>
    <property type="molecule type" value="Genomic_DNA"/>
</dbReference>
<reference evidence="3" key="1">
    <citation type="submission" date="2013-01" db="EMBL/GenBank/DDBJ databases">
        <title>Draft Genome Sequence of a Mulberry Tree, Morus notabilis C.K. Schneid.</title>
        <authorList>
            <person name="He N."/>
            <person name="Zhao S."/>
        </authorList>
    </citation>
    <scope>NUCLEOTIDE SEQUENCE</scope>
</reference>
<dbReference type="AlphaFoldDB" id="W9S5Z8"/>
<proteinExistence type="predicted"/>
<evidence type="ECO:0000313" key="3">
    <source>
        <dbReference type="Proteomes" id="UP000030645"/>
    </source>
</evidence>